<evidence type="ECO:0000313" key="4">
    <source>
        <dbReference type="EMBL" id="SFM24322.1"/>
    </source>
</evidence>
<evidence type="ECO:0000256" key="1">
    <source>
        <dbReference type="ARBA" id="ARBA00022801"/>
    </source>
</evidence>
<feature type="domain" description="Beta-Casp" evidence="3">
    <location>
        <begin position="252"/>
        <end position="395"/>
    </location>
</feature>
<dbReference type="Proteomes" id="UP000199581">
    <property type="component" value="Unassembled WGS sequence"/>
</dbReference>
<dbReference type="RefSeq" id="WP_092194704.1">
    <property type="nucleotide sequence ID" value="NZ_FOTO01000027.1"/>
</dbReference>
<name>A0A8G2F958_DESNO</name>
<dbReference type="GO" id="GO:0016787">
    <property type="term" value="F:hydrolase activity"/>
    <property type="evidence" value="ECO:0007669"/>
    <property type="project" value="UniProtKB-KW"/>
</dbReference>
<sequence>MKMRFQGGHGGSVTGSCTLFDYPRGNCKFLVDCGMNQGVDQNQHCEKFDFNPKEINFILLTHAHIDHCGLIPKLYKEGFEGKVYCTSPTKALSLISLYDTSKLTNIYSDADIASIKWSCVDSREDFGLSKMLKNINPELLIGFPSTGHILGSTGVTIQWRTNGNTVTNKQIVMSGDLGPNFQKEKFHNILGKCQVPFAYPDYLCVESTYGSICRDHEKLSFNTRISELSKHISQSIEDNSPLIIPAFSVQRIQDILFDIAIIAKFGEFSQNINVSIGSKSATQACHVFSQMLCTPQKIKSNEHLWRSKNVSDVLNCDDDKSDQFLRELYARQLRGKLNLFFSPQTFDYNNFNIIVDSSGMCEGGPITQHLKNCLPKRSKIILTGYMSENSNGAKLAMISRNEKPTAREILGVQIDSIKAEIVDMSHYYSGHADQAGILQYIFSVAGTPKYAPKHATVFLNHGSLHNLNQLKNKIETYVPAESERSIDKVIIPGRNSEWFDLDKNAFDPCENRLSQDIISLLSEYNMPLSNEQLDIIKQHSFH</sequence>
<dbReference type="Pfam" id="PF07521">
    <property type="entry name" value="RMMBL"/>
    <property type="match status" value="1"/>
</dbReference>
<keyword evidence="5" id="KW-1185">Reference proteome</keyword>
<dbReference type="CDD" id="cd16295">
    <property type="entry name" value="TTHA0252-CPSF-like_MBL-fold"/>
    <property type="match status" value="1"/>
</dbReference>
<dbReference type="Pfam" id="PF00753">
    <property type="entry name" value="Lactamase_B"/>
    <property type="match status" value="1"/>
</dbReference>
<dbReference type="InterPro" id="IPR011108">
    <property type="entry name" value="RMMBL"/>
</dbReference>
<evidence type="ECO:0000313" key="5">
    <source>
        <dbReference type="Proteomes" id="UP000199581"/>
    </source>
</evidence>
<proteinExistence type="predicted"/>
<dbReference type="SMART" id="SM01027">
    <property type="entry name" value="Beta-Casp"/>
    <property type="match status" value="1"/>
</dbReference>
<accession>A0A8G2F958</accession>
<dbReference type="EMBL" id="FOTO01000027">
    <property type="protein sequence ID" value="SFM24322.1"/>
    <property type="molecule type" value="Genomic_DNA"/>
</dbReference>
<dbReference type="Gene3D" id="3.60.15.10">
    <property type="entry name" value="Ribonuclease Z/Hydroxyacylglutathione hydrolase-like"/>
    <property type="match status" value="1"/>
</dbReference>
<evidence type="ECO:0000259" key="2">
    <source>
        <dbReference type="SMART" id="SM00849"/>
    </source>
</evidence>
<protein>
    <submittedName>
        <fullName evidence="4">Metallo-beta-lactamase family protein</fullName>
    </submittedName>
</protein>
<dbReference type="PANTHER" id="PTHR11203">
    <property type="entry name" value="CLEAVAGE AND POLYADENYLATION SPECIFICITY FACTOR FAMILY MEMBER"/>
    <property type="match status" value="1"/>
</dbReference>
<keyword evidence="1" id="KW-0378">Hydrolase</keyword>
<dbReference type="SUPFAM" id="SSF56281">
    <property type="entry name" value="Metallo-hydrolase/oxidoreductase"/>
    <property type="match status" value="1"/>
</dbReference>
<dbReference type="InterPro" id="IPR036866">
    <property type="entry name" value="RibonucZ/Hydroxyglut_hydro"/>
</dbReference>
<dbReference type="SMART" id="SM00849">
    <property type="entry name" value="Lactamase_B"/>
    <property type="match status" value="1"/>
</dbReference>
<dbReference type="InterPro" id="IPR022712">
    <property type="entry name" value="Beta_Casp"/>
</dbReference>
<feature type="domain" description="Metallo-beta-lactamase" evidence="2">
    <location>
        <begin position="14"/>
        <end position="216"/>
    </location>
</feature>
<comment type="caution">
    <text evidence="4">The sequence shown here is derived from an EMBL/GenBank/DDBJ whole genome shotgun (WGS) entry which is preliminary data.</text>
</comment>
<dbReference type="PANTHER" id="PTHR11203:SF37">
    <property type="entry name" value="INTEGRATOR COMPLEX SUBUNIT 11"/>
    <property type="match status" value="1"/>
</dbReference>
<dbReference type="InterPro" id="IPR001279">
    <property type="entry name" value="Metallo-B-lactamas"/>
</dbReference>
<dbReference type="GO" id="GO:0004521">
    <property type="term" value="F:RNA endonuclease activity"/>
    <property type="evidence" value="ECO:0007669"/>
    <property type="project" value="TreeGrafter"/>
</dbReference>
<dbReference type="Pfam" id="PF10996">
    <property type="entry name" value="Beta-Casp"/>
    <property type="match status" value="1"/>
</dbReference>
<dbReference type="AlphaFoldDB" id="A0A8G2F958"/>
<dbReference type="InterPro" id="IPR050698">
    <property type="entry name" value="MBL"/>
</dbReference>
<reference evidence="4 5" key="1">
    <citation type="submission" date="2016-10" db="EMBL/GenBank/DDBJ databases">
        <authorList>
            <person name="Varghese N."/>
            <person name="Submissions S."/>
        </authorList>
    </citation>
    <scope>NUCLEOTIDE SEQUENCE [LARGE SCALE GENOMIC DNA]</scope>
    <source>
        <strain evidence="4 5">DSM 1741</strain>
    </source>
</reference>
<dbReference type="PROSITE" id="PS51257">
    <property type="entry name" value="PROKAR_LIPOPROTEIN"/>
    <property type="match status" value="1"/>
</dbReference>
<organism evidence="4 5">
    <name type="scientific">Desulfomicrobium norvegicum (strain DSM 1741 / NCIMB 8310)</name>
    <name type="common">Desulfovibrio baculatus (strain Norway 4)</name>
    <name type="synonym">Desulfovibrio desulfuricans (strain Norway 4)</name>
    <dbReference type="NCBI Taxonomy" id="52561"/>
    <lineage>
        <taxon>Bacteria</taxon>
        <taxon>Pseudomonadati</taxon>
        <taxon>Thermodesulfobacteriota</taxon>
        <taxon>Desulfovibrionia</taxon>
        <taxon>Desulfovibrionales</taxon>
        <taxon>Desulfomicrobiaceae</taxon>
        <taxon>Desulfomicrobium</taxon>
    </lineage>
</organism>
<dbReference type="OrthoDB" id="9803916at2"/>
<gene>
    <name evidence="4" type="ORF">SAMN05421830_1271</name>
</gene>
<evidence type="ECO:0000259" key="3">
    <source>
        <dbReference type="SMART" id="SM01027"/>
    </source>
</evidence>
<dbReference type="Gene3D" id="3.40.50.10890">
    <property type="match status" value="1"/>
</dbReference>